<dbReference type="Proteomes" id="UP001642720">
    <property type="component" value="Unassembled WGS sequence"/>
</dbReference>
<evidence type="ECO:0000313" key="5">
    <source>
        <dbReference type="Proteomes" id="UP001642720"/>
    </source>
</evidence>
<dbReference type="InterPro" id="IPR002347">
    <property type="entry name" value="SDR_fam"/>
</dbReference>
<dbReference type="PANTHER" id="PTHR24320">
    <property type="entry name" value="RETINOL DEHYDROGENASE"/>
    <property type="match status" value="1"/>
</dbReference>
<evidence type="ECO:0000256" key="1">
    <source>
        <dbReference type="ARBA" id="ARBA00006484"/>
    </source>
</evidence>
<evidence type="ECO:0000256" key="3">
    <source>
        <dbReference type="ARBA" id="ARBA00023002"/>
    </source>
</evidence>
<evidence type="ECO:0000313" key="4">
    <source>
        <dbReference type="EMBL" id="TFA99932.1"/>
    </source>
</evidence>
<keyword evidence="3" id="KW-0560">Oxidoreductase</keyword>
<dbReference type="GeneID" id="300579940"/>
<dbReference type="PRINTS" id="PR00081">
    <property type="entry name" value="GDHRDH"/>
</dbReference>
<proteinExistence type="inferred from homology"/>
<dbReference type="RefSeq" id="XP_073556134.1">
    <property type="nucleotide sequence ID" value="XM_073705490.1"/>
</dbReference>
<name>A0ABY2GVF5_9HYPO</name>
<dbReference type="PANTHER" id="PTHR24320:SF236">
    <property type="entry name" value="SHORT-CHAIN DEHYDROGENASE-RELATED"/>
    <property type="match status" value="1"/>
</dbReference>
<sequence>MASFLRNYHTDKPMLLEKDVNSLKHKVFIITGGSGGIGLELAKILYHANATRIYLLSRSRQSGNAAIAAITNSEPPPDMKLRSAEKTDAVRFIPLDLGDLNSVKEAAKSFLQIETRLDVIWHNAAVMLAPEGSVSKQGHELTFATNVFGPFLLQHFLTPIMLKTSRSPETPKGSVRVCWAASGEAVAPPGDDGIVWDDWQLSSAEYGGFKGRTIRYVQSKAANVILAAEMAKVYPEIISCAFNPGAIKTDIARHAPWFLQALHIFMSRPVRFGALTELYAGFSDEVAEKNGCFIVPFGQIGTTFPKVEAGIAERNSGKRLWALCDGHVRECNTFGTACVFERAIARPRQAKPAAKSRRKAVEEKIDGLLTLISSTPIQAKAREAGRPTHVTISSHNTNRSIYQDVIVKGIITAEEARQLLTDFVTASAEFPLVLLSSRTNLEYLRVERPCLLLAILTACARDRLQTRLEQEFRNVLAERLIVNAQKNVDLLQSLLVFLGWNHLYLDSAKDQIYQFAQIATTMAVELKLGPPDKIIQDMLIQRHETFKGTTHDKEYHAVVERMRVYVMCYYVSSCNEKAHSLQLQALVEEVEQLFQYNSGQLSEAMGYMQVQAMIKTFKGKLDQLVQDFPPQAKTNMLAAATLGGVAVGDSGQFRELADIPVYLTSLRDKMMCMGTMTDTGEDRRDYFWKMMQFFKHCLNWVLHHSGNEARSIGGCAASGDANMSFQRILENIPSEEVTQDDSLFSVLDMDWLLTTSEF</sequence>
<gene>
    <name evidence="4" type="ORF">CCMA1212_008354</name>
</gene>
<keyword evidence="2" id="KW-0521">NADP</keyword>
<organism evidence="4 5">
    <name type="scientific">Trichoderma ghanense</name>
    <dbReference type="NCBI Taxonomy" id="65468"/>
    <lineage>
        <taxon>Eukaryota</taxon>
        <taxon>Fungi</taxon>
        <taxon>Dikarya</taxon>
        <taxon>Ascomycota</taxon>
        <taxon>Pezizomycotina</taxon>
        <taxon>Sordariomycetes</taxon>
        <taxon>Hypocreomycetidae</taxon>
        <taxon>Hypocreales</taxon>
        <taxon>Hypocreaceae</taxon>
        <taxon>Trichoderma</taxon>
    </lineage>
</organism>
<comment type="caution">
    <text evidence="4">The sequence shown here is derived from an EMBL/GenBank/DDBJ whole genome shotgun (WGS) entry which is preliminary data.</text>
</comment>
<dbReference type="SUPFAM" id="SSF51735">
    <property type="entry name" value="NAD(P)-binding Rossmann-fold domains"/>
    <property type="match status" value="1"/>
</dbReference>
<dbReference type="Gene3D" id="3.40.50.720">
    <property type="entry name" value="NAD(P)-binding Rossmann-like Domain"/>
    <property type="match status" value="1"/>
</dbReference>
<dbReference type="EMBL" id="PPTA01000012">
    <property type="protein sequence ID" value="TFA99932.1"/>
    <property type="molecule type" value="Genomic_DNA"/>
</dbReference>
<comment type="similarity">
    <text evidence="1">Belongs to the short-chain dehydrogenases/reductases (SDR) family.</text>
</comment>
<reference evidence="4 5" key="1">
    <citation type="submission" date="2018-01" db="EMBL/GenBank/DDBJ databases">
        <title>Genome characterization of the sugarcane-associated fungus Trichoderma ghanense CCMA-1212 and their application in lignocelulose bioconversion.</title>
        <authorList>
            <person name="Steindorff A.S."/>
            <person name="Mendes T.D."/>
            <person name="Vilela E.S.D."/>
            <person name="Rodrigues D.S."/>
            <person name="Formighieri E.F."/>
            <person name="Melo I.S."/>
            <person name="Favaro L.C.L."/>
        </authorList>
    </citation>
    <scope>NUCLEOTIDE SEQUENCE [LARGE SCALE GENOMIC DNA]</scope>
    <source>
        <strain evidence="4 5">CCMA-1212</strain>
    </source>
</reference>
<protein>
    <submittedName>
        <fullName evidence="4">Uncharacterized protein</fullName>
    </submittedName>
</protein>
<evidence type="ECO:0000256" key="2">
    <source>
        <dbReference type="ARBA" id="ARBA00022857"/>
    </source>
</evidence>
<dbReference type="Pfam" id="PF00106">
    <property type="entry name" value="adh_short"/>
    <property type="match status" value="1"/>
</dbReference>
<keyword evidence="5" id="KW-1185">Reference proteome</keyword>
<accession>A0ABY2GVF5</accession>
<dbReference type="InterPro" id="IPR036291">
    <property type="entry name" value="NAD(P)-bd_dom_sf"/>
</dbReference>